<dbReference type="Gene3D" id="3.40.50.850">
    <property type="entry name" value="Isochorismatase-like"/>
    <property type="match status" value="1"/>
</dbReference>
<proteinExistence type="inferred from homology"/>
<dbReference type="OrthoDB" id="9785724at2"/>
<protein>
    <recommendedName>
        <fullName evidence="3">Isochorismatase-like domain-containing protein</fullName>
    </recommendedName>
</protein>
<dbReference type="Pfam" id="PF00857">
    <property type="entry name" value="Isochorismatase"/>
    <property type="match status" value="1"/>
</dbReference>
<dbReference type="EMBL" id="CP017634">
    <property type="protein sequence ID" value="ATW26224.1"/>
    <property type="molecule type" value="Genomic_DNA"/>
</dbReference>
<dbReference type="InterPro" id="IPR000868">
    <property type="entry name" value="Isochorismatase-like_dom"/>
</dbReference>
<dbReference type="PANTHER" id="PTHR43540:SF6">
    <property type="entry name" value="ISOCHORISMATASE-LIKE DOMAIN-CONTAINING PROTEIN"/>
    <property type="match status" value="1"/>
</dbReference>
<dbReference type="RefSeq" id="WP_148135509.1">
    <property type="nucleotide sequence ID" value="NZ_CP017634.1"/>
</dbReference>
<evidence type="ECO:0000313" key="5">
    <source>
        <dbReference type="Proteomes" id="UP000323521"/>
    </source>
</evidence>
<comment type="similarity">
    <text evidence="1">Belongs to the isochorismatase family.</text>
</comment>
<dbReference type="InterPro" id="IPR036380">
    <property type="entry name" value="Isochorismatase-like_sf"/>
</dbReference>
<evidence type="ECO:0000256" key="1">
    <source>
        <dbReference type="ARBA" id="ARBA00006336"/>
    </source>
</evidence>
<evidence type="ECO:0000313" key="4">
    <source>
        <dbReference type="EMBL" id="ATW26224.1"/>
    </source>
</evidence>
<gene>
    <name evidence="4" type="ORF">DCMF_16940</name>
</gene>
<organism evidence="4 5">
    <name type="scientific">Formimonas warabiya</name>
    <dbReference type="NCBI Taxonomy" id="1761012"/>
    <lineage>
        <taxon>Bacteria</taxon>
        <taxon>Bacillati</taxon>
        <taxon>Bacillota</taxon>
        <taxon>Clostridia</taxon>
        <taxon>Eubacteriales</taxon>
        <taxon>Peptococcaceae</taxon>
        <taxon>Candidatus Formimonas</taxon>
    </lineage>
</organism>
<dbReference type="SUPFAM" id="SSF52499">
    <property type="entry name" value="Isochorismatase-like hydrolases"/>
    <property type="match status" value="1"/>
</dbReference>
<dbReference type="GO" id="GO:0016787">
    <property type="term" value="F:hydrolase activity"/>
    <property type="evidence" value="ECO:0007669"/>
    <property type="project" value="UniProtKB-KW"/>
</dbReference>
<dbReference type="AlphaFoldDB" id="A0A3G1KUW5"/>
<keyword evidence="2" id="KW-0378">Hydrolase</keyword>
<dbReference type="PANTHER" id="PTHR43540">
    <property type="entry name" value="PEROXYUREIDOACRYLATE/UREIDOACRYLATE AMIDOHYDROLASE-RELATED"/>
    <property type="match status" value="1"/>
</dbReference>
<reference evidence="4 5" key="1">
    <citation type="submission" date="2016-10" db="EMBL/GenBank/DDBJ databases">
        <title>Complete Genome Sequence of Peptococcaceae strain DCMF.</title>
        <authorList>
            <person name="Edwards R.J."/>
            <person name="Holland S.I."/>
            <person name="Deshpande N.P."/>
            <person name="Wong Y.K."/>
            <person name="Ertan H."/>
            <person name="Manefield M."/>
            <person name="Russell T.L."/>
            <person name="Lee M.J."/>
        </authorList>
    </citation>
    <scope>NUCLEOTIDE SEQUENCE [LARGE SCALE GENOMIC DNA]</scope>
    <source>
        <strain evidence="4 5">DCMF</strain>
    </source>
</reference>
<sequence>MNFSHAALLVIDLQMVSWPNEYYGVPNMPQIVKNVQPVLTGCRNMGIPVIYTRQYHSKSGIDTSRGEPRLPEGYPYMEGSAGLEIVSAIKPAEKDIVINKHRWSAFFNTETEIILRRLGIEHLIMCGVTTDCCVMLTAYDAFYRDYLITIIEDCCGATEHALHQASIINMANWIYQSKIIKASELVKALEDKPYSVWEWQSPGAFTYTPDTMTQVFSKLK</sequence>
<dbReference type="InterPro" id="IPR050272">
    <property type="entry name" value="Isochorismatase-like_hydrls"/>
</dbReference>
<keyword evidence="5" id="KW-1185">Reference proteome</keyword>
<dbReference type="KEGG" id="fwa:DCMF_16940"/>
<accession>A0A3G1KUW5</accession>
<feature type="domain" description="Isochorismatase-like" evidence="3">
    <location>
        <begin position="6"/>
        <end position="171"/>
    </location>
</feature>
<dbReference type="Proteomes" id="UP000323521">
    <property type="component" value="Chromosome"/>
</dbReference>
<dbReference type="CDD" id="cd00431">
    <property type="entry name" value="cysteine_hydrolases"/>
    <property type="match status" value="1"/>
</dbReference>
<evidence type="ECO:0000259" key="3">
    <source>
        <dbReference type="Pfam" id="PF00857"/>
    </source>
</evidence>
<evidence type="ECO:0000256" key="2">
    <source>
        <dbReference type="ARBA" id="ARBA00022801"/>
    </source>
</evidence>
<name>A0A3G1KUW5_FORW1</name>